<comment type="caution">
    <text evidence="3">The sequence shown here is derived from an EMBL/GenBank/DDBJ whole genome shotgun (WGS) entry which is preliminary data.</text>
</comment>
<protein>
    <recommendedName>
        <fullName evidence="5">DUF3352 domain-containing protein</fullName>
    </recommendedName>
</protein>
<keyword evidence="2" id="KW-1133">Transmembrane helix</keyword>
<dbReference type="AlphaFoldDB" id="A0A2M7YKQ7"/>
<name>A0A2M7YKQ7_9BACT</name>
<keyword evidence="2" id="KW-0472">Membrane</keyword>
<proteinExistence type="predicted"/>
<evidence type="ECO:0000256" key="1">
    <source>
        <dbReference type="SAM" id="MobiDB-lite"/>
    </source>
</evidence>
<evidence type="ECO:0008006" key="5">
    <source>
        <dbReference type="Google" id="ProtNLM"/>
    </source>
</evidence>
<gene>
    <name evidence="3" type="ORF">CO160_02815</name>
</gene>
<keyword evidence="2" id="KW-0812">Transmembrane</keyword>
<reference evidence="4" key="1">
    <citation type="submission" date="2017-09" db="EMBL/GenBank/DDBJ databases">
        <title>Depth-based differentiation of microbial function through sediment-hosted aquifers and enrichment of novel symbionts in the deep terrestrial subsurface.</title>
        <authorList>
            <person name="Probst A.J."/>
            <person name="Ladd B."/>
            <person name="Jarett J.K."/>
            <person name="Geller-Mcgrath D.E."/>
            <person name="Sieber C.M.K."/>
            <person name="Emerson J.B."/>
            <person name="Anantharaman K."/>
            <person name="Thomas B.C."/>
            <person name="Malmstrom R."/>
            <person name="Stieglmeier M."/>
            <person name="Klingl A."/>
            <person name="Woyke T."/>
            <person name="Ryan C.M."/>
            <person name="Banfield J.F."/>
        </authorList>
    </citation>
    <scope>NUCLEOTIDE SEQUENCE [LARGE SCALE GENOMIC DNA]</scope>
</reference>
<feature type="compositionally biased region" description="Basic and acidic residues" evidence="1">
    <location>
        <begin position="53"/>
        <end position="65"/>
    </location>
</feature>
<feature type="region of interest" description="Disordered" evidence="1">
    <location>
        <begin position="48"/>
        <end position="77"/>
    </location>
</feature>
<feature type="transmembrane region" description="Helical" evidence="2">
    <location>
        <begin position="167"/>
        <end position="190"/>
    </location>
</feature>
<accession>A0A2M7YKQ7</accession>
<dbReference type="Proteomes" id="UP000230941">
    <property type="component" value="Unassembled WGS sequence"/>
</dbReference>
<evidence type="ECO:0000313" key="3">
    <source>
        <dbReference type="EMBL" id="PJA63554.1"/>
    </source>
</evidence>
<evidence type="ECO:0000313" key="4">
    <source>
        <dbReference type="Proteomes" id="UP000230941"/>
    </source>
</evidence>
<dbReference type="EMBL" id="PFWG01000064">
    <property type="protein sequence ID" value="PJA63554.1"/>
    <property type="molecule type" value="Genomic_DNA"/>
</dbReference>
<sequence length="441" mass="49166">MFHFSVLCFRKTVDLKNPTSNQNSAKPAQSRQLFDESQIRTMKGDMAFLSGKGGRDAENKKEIFSSDRSNAGFKKAAPPEKLPVMESIRKPGESMIGPVGPKKEIEKDTGIKTEIDEVKGRLEQWKKSAPTQIRPEMKIEQPKKIDGVKEKKEEAAMDLSAPLAKSYLKFVLGGAALILILVVIGGFFYWKSYRRIPVHLVCQDFQCVEIQGEGENECLLNGDCLPAEPVLPQSLILSPKTRTIEINKGEESSLWDKLESSLSEVSGDETENILERILIKMVDGFNKEYADLDRFLSLAAINIPSALAQFIEQSDINGENYTLFVYQQPEGKRLGLAIELKDGAETAEVLKSWEEDIKNDLSPLFLSADISDSAAEFKDNVYREKNIRYTNFPEPDLSIDYAVIGNMLIIGTSRDSMYGVIDILIDNDQGSDSVSTSTPTN</sequence>
<evidence type="ECO:0000256" key="2">
    <source>
        <dbReference type="SAM" id="Phobius"/>
    </source>
</evidence>
<organism evidence="3 4">
    <name type="scientific">Candidatus Portnoybacteria bacterium CG_4_9_14_3_um_filter_43_11</name>
    <dbReference type="NCBI Taxonomy" id="1974805"/>
    <lineage>
        <taxon>Bacteria</taxon>
        <taxon>Candidatus Portnoyibacteriota</taxon>
    </lineage>
</organism>